<name>A0A2P6MYG3_9EUKA</name>
<dbReference type="Proteomes" id="UP000241769">
    <property type="component" value="Unassembled WGS sequence"/>
</dbReference>
<dbReference type="InterPro" id="IPR040415">
    <property type="entry name" value="SETD9"/>
</dbReference>
<dbReference type="PANTHER" id="PTHR33524:SF1">
    <property type="entry name" value="SET DOMAIN-CONTAINING PROTEIN"/>
    <property type="match status" value="1"/>
</dbReference>
<dbReference type="EMBL" id="MDYQ01000304">
    <property type="protein sequence ID" value="PRP76751.1"/>
    <property type="molecule type" value="Genomic_DNA"/>
</dbReference>
<dbReference type="PANTHER" id="PTHR33524">
    <property type="entry name" value="C5ORF35"/>
    <property type="match status" value="1"/>
</dbReference>
<evidence type="ECO:0000313" key="2">
    <source>
        <dbReference type="EMBL" id="PRP76751.1"/>
    </source>
</evidence>
<feature type="region of interest" description="Disordered" evidence="1">
    <location>
        <begin position="1"/>
        <end position="21"/>
    </location>
</feature>
<evidence type="ECO:0000256" key="1">
    <source>
        <dbReference type="SAM" id="MobiDB-lite"/>
    </source>
</evidence>
<dbReference type="InParanoid" id="A0A2P6MYG3"/>
<accession>A0A2P6MYG3</accession>
<sequence>MTDGIMHGDEHVTTGQERSDKRELFVPGTSVHVLSTEGKIRTQYGPSLGVKWAENVAKKIVNSIKPLGKRQAEIDIGKNAWAMRYYDTHRQYLPAMSRADFSFPNDQDPWDEEKEFHAFSRLSPKKQIRDMFTHFLKEYPTGRSPYPPQLREDRVAQFKHLSKTASAAVTDKMKSEVYQEGSIITHPAGFTLQIRKSRVDHPESGYGVFLQGRAIPGTVICIYPGTLYWPGELNDEVAKDNEYLIMRTDNIVIDGKDYGKVAHEAHRLSALNALAGFGDDEDFVGLEQYRNPFAIGNYINHPPANILPNIQQMTYNFATKREDNALTPKERKFVPNPKSIQKTAVVRELMSFGDGEPTLLCVANRHIYNEELFMNYRYNPSHSAPDWYSHVDLGEDSDRWRAKEQTRREVEREQKKQRKEQKEKEEAKEGEQ</sequence>
<feature type="region of interest" description="Disordered" evidence="1">
    <location>
        <begin position="399"/>
        <end position="432"/>
    </location>
</feature>
<protein>
    <recommendedName>
        <fullName evidence="4">SET domain-containing protein</fullName>
    </recommendedName>
</protein>
<proteinExistence type="predicted"/>
<dbReference type="OrthoDB" id="442460at2759"/>
<comment type="caution">
    <text evidence="2">The sequence shown here is derived from an EMBL/GenBank/DDBJ whole genome shotgun (WGS) entry which is preliminary data.</text>
</comment>
<dbReference type="InterPro" id="IPR046341">
    <property type="entry name" value="SET_dom_sf"/>
</dbReference>
<evidence type="ECO:0000313" key="3">
    <source>
        <dbReference type="Proteomes" id="UP000241769"/>
    </source>
</evidence>
<dbReference type="Gene3D" id="2.170.270.10">
    <property type="entry name" value="SET domain"/>
    <property type="match status" value="1"/>
</dbReference>
<dbReference type="AlphaFoldDB" id="A0A2P6MYG3"/>
<gene>
    <name evidence="2" type="ORF">PROFUN_11754</name>
</gene>
<reference evidence="2 3" key="1">
    <citation type="journal article" date="2018" name="Genome Biol. Evol.">
        <title>Multiple Roots of Fruiting Body Formation in Amoebozoa.</title>
        <authorList>
            <person name="Hillmann F."/>
            <person name="Forbes G."/>
            <person name="Novohradska S."/>
            <person name="Ferling I."/>
            <person name="Riege K."/>
            <person name="Groth M."/>
            <person name="Westermann M."/>
            <person name="Marz M."/>
            <person name="Spaller T."/>
            <person name="Winckler T."/>
            <person name="Schaap P."/>
            <person name="Glockner G."/>
        </authorList>
    </citation>
    <scope>NUCLEOTIDE SEQUENCE [LARGE SCALE GENOMIC DNA]</scope>
    <source>
        <strain evidence="2 3">Jena</strain>
    </source>
</reference>
<evidence type="ECO:0008006" key="4">
    <source>
        <dbReference type="Google" id="ProtNLM"/>
    </source>
</evidence>
<keyword evidence="3" id="KW-1185">Reference proteome</keyword>
<organism evidence="2 3">
    <name type="scientific">Planoprotostelium fungivorum</name>
    <dbReference type="NCBI Taxonomy" id="1890364"/>
    <lineage>
        <taxon>Eukaryota</taxon>
        <taxon>Amoebozoa</taxon>
        <taxon>Evosea</taxon>
        <taxon>Variosea</taxon>
        <taxon>Cavosteliida</taxon>
        <taxon>Cavosteliaceae</taxon>
        <taxon>Planoprotostelium</taxon>
    </lineage>
</organism>